<evidence type="ECO:0008006" key="3">
    <source>
        <dbReference type="Google" id="ProtNLM"/>
    </source>
</evidence>
<evidence type="ECO:0000313" key="2">
    <source>
        <dbReference type="Proteomes" id="UP000238220"/>
    </source>
</evidence>
<gene>
    <name evidence="1" type="ORF">C3942_12635</name>
</gene>
<proteinExistence type="predicted"/>
<name>A0A2S5TFM7_9GAMM</name>
<protein>
    <recommendedName>
        <fullName evidence="3">DUF1631 domain-containing protein</fullName>
    </recommendedName>
</protein>
<dbReference type="EMBL" id="PSNW01000006">
    <property type="protein sequence ID" value="PPE73638.1"/>
    <property type="molecule type" value="Genomic_DNA"/>
</dbReference>
<evidence type="ECO:0000313" key="1">
    <source>
        <dbReference type="EMBL" id="PPE73638.1"/>
    </source>
</evidence>
<reference evidence="1 2" key="1">
    <citation type="submission" date="2018-02" db="EMBL/GenBank/DDBJ databases">
        <title>Genome sequencing of Solimonas sp. HR-BB.</title>
        <authorList>
            <person name="Lee Y."/>
            <person name="Jeon C.O."/>
        </authorList>
    </citation>
    <scope>NUCLEOTIDE SEQUENCE [LARGE SCALE GENOMIC DNA]</scope>
    <source>
        <strain evidence="1 2">HR-BB</strain>
    </source>
</reference>
<dbReference type="Pfam" id="PF07793">
    <property type="entry name" value="DUF1631"/>
    <property type="match status" value="1"/>
</dbReference>
<sequence length="532" mass="59897">MHRRRAAARGRGMMPLLQRPLADGHASDQAFYRQRLGSAAAESLRRTVRGELAWLLAPFMHHLPQALAEYESRAADPVRREAIRELRGLFGVISERWVDTFIYAVDARLIGSGAGLDEAQPGDELLSGRTELQAEEKYARLLCELDDRLQLIRRTLYVPVNVRALAPAGLSRALQDTAQQLGWPAGHMKFLFARFGEDVLLRLGELYRGLMVALRAIGSTAQQLDAQLSSLPAQAPPPREPKVDEGTLSMLRHYAAAADERYYDDRSLAADLLALAEKQSMPDMADEQRHAPLQRMSVAGQFFSEAVADPLLPRELRQRQDAVRLPLVKTALADATLFTSPHHPVSSLVDEMMLKAATARVTGDEEEKRAAERLEQLLVQFELAPDFVRQAILTQQPIDEAQVEKFLEAKRARAQERRQSVLHAVQRRVTEELRLSTFGREVPAAVQDFLHRCWGPLLMKGLLDHGPGDPRWRQDLDLVDQLVEQSELQGFGEDEEWAALMLRLTQRMAMSGMRDDRIEQGIATLRMLRRAA</sequence>
<dbReference type="AlphaFoldDB" id="A0A2S5TFM7"/>
<dbReference type="InterPro" id="IPR012434">
    <property type="entry name" value="DUF1631"/>
</dbReference>
<organism evidence="1 2">
    <name type="scientific">Solimonas fluminis</name>
    <dbReference type="NCBI Taxonomy" id="2086571"/>
    <lineage>
        <taxon>Bacteria</taxon>
        <taxon>Pseudomonadati</taxon>
        <taxon>Pseudomonadota</taxon>
        <taxon>Gammaproteobacteria</taxon>
        <taxon>Nevskiales</taxon>
        <taxon>Nevskiaceae</taxon>
        <taxon>Solimonas</taxon>
    </lineage>
</organism>
<dbReference type="Proteomes" id="UP000238220">
    <property type="component" value="Unassembled WGS sequence"/>
</dbReference>
<accession>A0A2S5TFM7</accession>
<comment type="caution">
    <text evidence="1">The sequence shown here is derived from an EMBL/GenBank/DDBJ whole genome shotgun (WGS) entry which is preliminary data.</text>
</comment>
<keyword evidence="2" id="KW-1185">Reference proteome</keyword>